<keyword evidence="1" id="KW-1133">Transmembrane helix</keyword>
<evidence type="ECO:0000256" key="1">
    <source>
        <dbReference type="SAM" id="Phobius"/>
    </source>
</evidence>
<keyword evidence="3" id="KW-1185">Reference proteome</keyword>
<evidence type="ECO:0000313" key="3">
    <source>
        <dbReference type="Proteomes" id="UP000481153"/>
    </source>
</evidence>
<dbReference type="VEuPathDB" id="FungiDB:AeMF1_011703"/>
<accession>A0A6G0XS61</accession>
<dbReference type="EMBL" id="VJMJ01000017">
    <property type="protein sequence ID" value="KAF0743420.1"/>
    <property type="molecule type" value="Genomic_DNA"/>
</dbReference>
<evidence type="ECO:0000313" key="2">
    <source>
        <dbReference type="EMBL" id="KAF0743420.1"/>
    </source>
</evidence>
<comment type="caution">
    <text evidence="2">The sequence shown here is derived from an EMBL/GenBank/DDBJ whole genome shotgun (WGS) entry which is preliminary data.</text>
</comment>
<keyword evidence="1" id="KW-0812">Transmembrane</keyword>
<protein>
    <submittedName>
        <fullName evidence="2">Uncharacterized protein</fullName>
    </submittedName>
</protein>
<organism evidence="2 3">
    <name type="scientific">Aphanomyces euteiches</name>
    <dbReference type="NCBI Taxonomy" id="100861"/>
    <lineage>
        <taxon>Eukaryota</taxon>
        <taxon>Sar</taxon>
        <taxon>Stramenopiles</taxon>
        <taxon>Oomycota</taxon>
        <taxon>Saprolegniomycetes</taxon>
        <taxon>Saprolegniales</taxon>
        <taxon>Verrucalvaceae</taxon>
        <taxon>Aphanomyces</taxon>
    </lineage>
</organism>
<proteinExistence type="predicted"/>
<reference evidence="2 3" key="1">
    <citation type="submission" date="2019-07" db="EMBL/GenBank/DDBJ databases">
        <title>Genomics analysis of Aphanomyces spp. identifies a new class of oomycete effector associated with host adaptation.</title>
        <authorList>
            <person name="Gaulin E."/>
        </authorList>
    </citation>
    <scope>NUCLEOTIDE SEQUENCE [LARGE SCALE GENOMIC DNA]</scope>
    <source>
        <strain evidence="2 3">ATCC 201684</strain>
    </source>
</reference>
<dbReference type="Proteomes" id="UP000481153">
    <property type="component" value="Unassembled WGS sequence"/>
</dbReference>
<dbReference type="AlphaFoldDB" id="A0A6G0XS61"/>
<keyword evidence="1" id="KW-0472">Membrane</keyword>
<name>A0A6G0XS61_9STRA</name>
<gene>
    <name evidence="2" type="ORF">Ae201684_001892</name>
</gene>
<feature type="transmembrane region" description="Helical" evidence="1">
    <location>
        <begin position="178"/>
        <end position="200"/>
    </location>
</feature>
<sequence length="367" mass="38906">MATAPPDDLTTYCFASPKDGSLGGPDRANGGICPAHMTVALTPATTATVGDNLQVSWTITLDDVVGSRFASIDPANGIAFTTLYLCSGYDHSVTCANANTELPQGRLTNGTFNATNSTSFNETIKLTATGSFSLMAQVHLLSSYSLNNVTTPSAIDFVAFRNIAVQAAPPESTSHSTVIALGIIGGLVAIALIMFFCWCCRSRQRMRTERQLASYAGAFIVRSRADSRSQVHGGRAISHYSAFPPQQDLLGNSDPPVTFDLKLTHYSEPSNSPLSMGESSVKSAATTNYDDFAMSPLVEDEIDFASNVSFSDLGAPESLDEGNSYSNYAISPLVDNANGFFTDISSGMEMVIEEEDDATSGNGSVRV</sequence>